<keyword evidence="2" id="KW-1185">Reference proteome</keyword>
<evidence type="ECO:0000313" key="2">
    <source>
        <dbReference type="Proteomes" id="UP000306985"/>
    </source>
</evidence>
<dbReference type="PANTHER" id="PTHR39683">
    <property type="entry name" value="CONSERVED PROTEIN TB16.3"/>
    <property type="match status" value="1"/>
</dbReference>
<accession>A0A4U6QJ28</accession>
<dbReference type="InterPro" id="IPR019587">
    <property type="entry name" value="Polyketide_cyclase/dehydratase"/>
</dbReference>
<dbReference type="Gene3D" id="3.30.530.20">
    <property type="match status" value="1"/>
</dbReference>
<sequence>MGTPSTQSLTMDAAPDAIMDVIADFEAYPEWVGSIKRVEITDPGEGGRARRVKFSVDAGMLKDTYELAYQWAADGRTVAWDLVSGQMQKAQHGSYVLTPVPDGTEVAYSLEVDLLVPMIGMLRRKAERVIMDTALKELRKRVEKG</sequence>
<dbReference type="SUPFAM" id="SSF55961">
    <property type="entry name" value="Bet v1-like"/>
    <property type="match status" value="1"/>
</dbReference>
<proteinExistence type="predicted"/>
<dbReference type="InterPro" id="IPR023393">
    <property type="entry name" value="START-like_dom_sf"/>
</dbReference>
<reference evidence="1 2" key="1">
    <citation type="submission" date="2019-05" db="EMBL/GenBank/DDBJ databases">
        <title>Nakamurella sp. N5BH11, whole genome shotgun sequence.</title>
        <authorList>
            <person name="Tuo L."/>
        </authorList>
    </citation>
    <scope>NUCLEOTIDE SEQUENCE [LARGE SCALE GENOMIC DNA]</scope>
    <source>
        <strain evidence="1 2">N5BH11</strain>
    </source>
</reference>
<evidence type="ECO:0000313" key="1">
    <source>
        <dbReference type="EMBL" id="TKV60464.1"/>
    </source>
</evidence>
<dbReference type="Pfam" id="PF10604">
    <property type="entry name" value="Polyketide_cyc2"/>
    <property type="match status" value="1"/>
</dbReference>
<protein>
    <submittedName>
        <fullName evidence="1">SRPBCC family protein</fullName>
    </submittedName>
</protein>
<comment type="caution">
    <text evidence="1">The sequence shown here is derived from an EMBL/GenBank/DDBJ whole genome shotgun (WGS) entry which is preliminary data.</text>
</comment>
<gene>
    <name evidence="1" type="ORF">FDO65_01775</name>
</gene>
<name>A0A4U6QJ28_9ACTN</name>
<dbReference type="EMBL" id="SZZH01000001">
    <property type="protein sequence ID" value="TKV60464.1"/>
    <property type="molecule type" value="Genomic_DNA"/>
</dbReference>
<dbReference type="Proteomes" id="UP000306985">
    <property type="component" value="Unassembled WGS sequence"/>
</dbReference>
<dbReference type="RefSeq" id="WP_137447768.1">
    <property type="nucleotide sequence ID" value="NZ_SZZH01000001.1"/>
</dbReference>
<dbReference type="PANTHER" id="PTHR39683:SF4">
    <property type="entry name" value="COENZYME Q-BINDING PROTEIN COQ10 START DOMAIN-CONTAINING PROTEIN"/>
    <property type="match status" value="1"/>
</dbReference>
<organism evidence="1 2">
    <name type="scientific">Nakamurella flava</name>
    <dbReference type="NCBI Taxonomy" id="2576308"/>
    <lineage>
        <taxon>Bacteria</taxon>
        <taxon>Bacillati</taxon>
        <taxon>Actinomycetota</taxon>
        <taxon>Actinomycetes</taxon>
        <taxon>Nakamurellales</taxon>
        <taxon>Nakamurellaceae</taxon>
        <taxon>Nakamurella</taxon>
    </lineage>
</organism>
<dbReference type="OrthoDB" id="5243015at2"/>
<dbReference type="AlphaFoldDB" id="A0A4U6QJ28"/>
<dbReference type="CDD" id="cd07819">
    <property type="entry name" value="SRPBCC_2"/>
    <property type="match status" value="1"/>
</dbReference>